<dbReference type="Gene3D" id="2.30.30.40">
    <property type="entry name" value="SH3 Domains"/>
    <property type="match status" value="1"/>
</dbReference>
<dbReference type="Proteomes" id="UP000184932">
    <property type="component" value="Unassembled WGS sequence"/>
</dbReference>
<feature type="signal peptide" evidence="1">
    <location>
        <begin position="1"/>
        <end position="17"/>
    </location>
</feature>
<dbReference type="RefSeq" id="WP_074257709.1">
    <property type="nucleotide sequence ID" value="NZ_FSRL01000001.1"/>
</dbReference>
<name>A0A1N6GGS0_9RHOB</name>
<sequence length="101" mass="10855">MTVPRLFLCAMAACLLAACDSGGPLLSSSVRYEVAGVEEGDMLKLRAGPGTGYDIRAGLPNGTVLRVRDCTRIGGTRWCEVALERTPEMAGYVSQTYLRKL</sequence>
<reference evidence="4" key="1">
    <citation type="submission" date="2016-11" db="EMBL/GenBank/DDBJ databases">
        <authorList>
            <person name="Varghese N."/>
            <person name="Submissions S."/>
        </authorList>
    </citation>
    <scope>NUCLEOTIDE SEQUENCE [LARGE SCALE GENOMIC DNA]</scope>
    <source>
        <strain evidence="4">DSM 29440</strain>
    </source>
</reference>
<accession>A0A1N6GGS0</accession>
<dbReference type="Pfam" id="PF08239">
    <property type="entry name" value="SH3_3"/>
    <property type="match status" value="1"/>
</dbReference>
<evidence type="ECO:0000313" key="3">
    <source>
        <dbReference type="EMBL" id="SIO06713.1"/>
    </source>
</evidence>
<evidence type="ECO:0000259" key="2">
    <source>
        <dbReference type="Pfam" id="PF08239"/>
    </source>
</evidence>
<feature type="chain" id="PRO_5012636274" evidence="1">
    <location>
        <begin position="18"/>
        <end position="101"/>
    </location>
</feature>
<keyword evidence="4" id="KW-1185">Reference proteome</keyword>
<dbReference type="PROSITE" id="PS51257">
    <property type="entry name" value="PROKAR_LIPOPROTEIN"/>
    <property type="match status" value="1"/>
</dbReference>
<protein>
    <submittedName>
        <fullName evidence="3">SH3 domain-containing protein</fullName>
    </submittedName>
</protein>
<dbReference type="AlphaFoldDB" id="A0A1N6GGS0"/>
<dbReference type="InterPro" id="IPR003646">
    <property type="entry name" value="SH3-like_bac-type"/>
</dbReference>
<feature type="domain" description="SH3b" evidence="2">
    <location>
        <begin position="43"/>
        <end position="98"/>
    </location>
</feature>
<keyword evidence="1" id="KW-0732">Signal</keyword>
<dbReference type="STRING" id="1217970.SAMN05444002_2473"/>
<organism evidence="3 4">
    <name type="scientific">Vannielia litorea</name>
    <dbReference type="NCBI Taxonomy" id="1217970"/>
    <lineage>
        <taxon>Bacteria</taxon>
        <taxon>Pseudomonadati</taxon>
        <taxon>Pseudomonadota</taxon>
        <taxon>Alphaproteobacteria</taxon>
        <taxon>Rhodobacterales</taxon>
        <taxon>Paracoccaceae</taxon>
        <taxon>Vannielia</taxon>
    </lineage>
</organism>
<evidence type="ECO:0000313" key="4">
    <source>
        <dbReference type="Proteomes" id="UP000184932"/>
    </source>
</evidence>
<dbReference type="EMBL" id="FSRL01000001">
    <property type="protein sequence ID" value="SIO06713.1"/>
    <property type="molecule type" value="Genomic_DNA"/>
</dbReference>
<evidence type="ECO:0000256" key="1">
    <source>
        <dbReference type="SAM" id="SignalP"/>
    </source>
</evidence>
<gene>
    <name evidence="3" type="ORF">SAMN05444002_2473</name>
</gene>
<proteinExistence type="predicted"/>